<feature type="compositionally biased region" description="Low complexity" evidence="1">
    <location>
        <begin position="38"/>
        <end position="55"/>
    </location>
</feature>
<dbReference type="EMBL" id="DXBJ01000031">
    <property type="protein sequence ID" value="HIZ57879.1"/>
    <property type="molecule type" value="Genomic_DNA"/>
</dbReference>
<evidence type="ECO:0000256" key="1">
    <source>
        <dbReference type="SAM" id="MobiDB-lite"/>
    </source>
</evidence>
<dbReference type="Proteomes" id="UP000824065">
    <property type="component" value="Unassembled WGS sequence"/>
</dbReference>
<reference evidence="3" key="2">
    <citation type="submission" date="2021-04" db="EMBL/GenBank/DDBJ databases">
        <authorList>
            <person name="Gilroy R."/>
        </authorList>
    </citation>
    <scope>NUCLEOTIDE SEQUENCE</scope>
    <source>
        <strain evidence="3">ChiBcec16-3735</strain>
    </source>
</reference>
<feature type="region of interest" description="Disordered" evidence="1">
    <location>
        <begin position="28"/>
        <end position="55"/>
    </location>
</feature>
<gene>
    <name evidence="3" type="ORF">H9725_04765</name>
</gene>
<keyword evidence="2" id="KW-0472">Membrane</keyword>
<dbReference type="AlphaFoldDB" id="A0A9D2FFQ5"/>
<reference evidence="3" key="1">
    <citation type="journal article" date="2021" name="PeerJ">
        <title>Extensive microbial diversity within the chicken gut microbiome revealed by metagenomics and culture.</title>
        <authorList>
            <person name="Gilroy R."/>
            <person name="Ravi A."/>
            <person name="Getino M."/>
            <person name="Pursley I."/>
            <person name="Horton D.L."/>
            <person name="Alikhan N.F."/>
            <person name="Baker D."/>
            <person name="Gharbi K."/>
            <person name="Hall N."/>
            <person name="Watson M."/>
            <person name="Adriaenssens E.M."/>
            <person name="Foster-Nyarko E."/>
            <person name="Jarju S."/>
            <person name="Secka A."/>
            <person name="Antonio M."/>
            <person name="Oren A."/>
            <person name="Chaudhuri R.R."/>
            <person name="La Ragione R."/>
            <person name="Hildebrand F."/>
            <person name="Pallen M.J."/>
        </authorList>
    </citation>
    <scope>NUCLEOTIDE SEQUENCE</scope>
    <source>
        <strain evidence="3">ChiBcec16-3735</strain>
    </source>
</reference>
<comment type="caution">
    <text evidence="3">The sequence shown here is derived from an EMBL/GenBank/DDBJ whole genome shotgun (WGS) entry which is preliminary data.</text>
</comment>
<name>A0A9D2FFQ5_9FIRM</name>
<evidence type="ECO:0000256" key="2">
    <source>
        <dbReference type="SAM" id="Phobius"/>
    </source>
</evidence>
<sequence length="112" mass="11259">MDSNTIITIVIAVAGLAFALFALNRSRASSGTPKARPAEAPAMPAPAAAPRAAAPAAPRAPQVEAGIPPEVVAVIAAAVCAMGGGKYTLRAVRRADRSAWARAGALDVTEPF</sequence>
<evidence type="ECO:0000313" key="3">
    <source>
        <dbReference type="EMBL" id="HIZ57879.1"/>
    </source>
</evidence>
<accession>A0A9D2FFQ5</accession>
<organism evidence="3 4">
    <name type="scientific">Candidatus Faecalibacterium gallistercoris</name>
    <dbReference type="NCBI Taxonomy" id="2838579"/>
    <lineage>
        <taxon>Bacteria</taxon>
        <taxon>Bacillati</taxon>
        <taxon>Bacillota</taxon>
        <taxon>Clostridia</taxon>
        <taxon>Eubacteriales</taxon>
        <taxon>Oscillospiraceae</taxon>
        <taxon>Faecalibacterium</taxon>
    </lineage>
</organism>
<protein>
    <submittedName>
        <fullName evidence="3">Sodium pump decarboxylase</fullName>
    </submittedName>
</protein>
<feature type="transmembrane region" description="Helical" evidence="2">
    <location>
        <begin position="6"/>
        <end position="24"/>
    </location>
</feature>
<evidence type="ECO:0000313" key="4">
    <source>
        <dbReference type="Proteomes" id="UP000824065"/>
    </source>
</evidence>
<keyword evidence="2" id="KW-0812">Transmembrane</keyword>
<keyword evidence="2" id="KW-1133">Transmembrane helix</keyword>
<proteinExistence type="predicted"/>